<protein>
    <recommendedName>
        <fullName evidence="1">F-box domain-containing protein</fullName>
    </recommendedName>
</protein>
<proteinExistence type="predicted"/>
<dbReference type="EMBL" id="JAACJJ010000006">
    <property type="protein sequence ID" value="KAF5328109.1"/>
    <property type="molecule type" value="Genomic_DNA"/>
</dbReference>
<dbReference type="CDD" id="cd09917">
    <property type="entry name" value="F-box_SF"/>
    <property type="match status" value="1"/>
</dbReference>
<dbReference type="SUPFAM" id="SSF81383">
    <property type="entry name" value="F-box domain"/>
    <property type="match status" value="1"/>
</dbReference>
<dbReference type="Pfam" id="PF00646">
    <property type="entry name" value="F-box"/>
    <property type="match status" value="1"/>
</dbReference>
<accession>A0A8H5F8Y7</accession>
<keyword evidence="3" id="KW-1185">Reference proteome</keyword>
<evidence type="ECO:0000313" key="3">
    <source>
        <dbReference type="Proteomes" id="UP000567179"/>
    </source>
</evidence>
<dbReference type="AlphaFoldDB" id="A0A8H5F8Y7"/>
<comment type="caution">
    <text evidence="2">The sequence shown here is derived from an EMBL/GenBank/DDBJ whole genome shotgun (WGS) entry which is preliminary data.</text>
</comment>
<sequence>MGSRLSRPSDSSPISSTPHLPFDIYLEVLSHLGASSAEDRKTLLALSLCCRTLRDASQKILFSNIRCDHPGPATNPDNLTRTLKFHSKFLRAIVESPDRLAPYVVSYSQHALGLDPKLRPTGKVLSLSRKKERMQLWSLTEAALPSMRSLKNLYFTAAVHHPSAPTILQKCTFQLGSFTWMGVGSEETLYSTFLPTQRELLHLDINSDSSNNKPVLPDELCLSLTSVACSLSDLARISAERPIMALHVASSTADVVRPPRVDLMDAAERDAYLAALGRIKYLRLSTLPQFQRFTSGIKLHGVTLLELRVWQAEDTTFLAQFPVLRSLRLWDHYPTEVNSSIRWDTAHRAFAQCPKLVNVLIIAGEAASGFAWQFSARDGGDIDENMVVVDDRIDSVWWII</sequence>
<dbReference type="InterPro" id="IPR036047">
    <property type="entry name" value="F-box-like_dom_sf"/>
</dbReference>
<evidence type="ECO:0000313" key="2">
    <source>
        <dbReference type="EMBL" id="KAF5328109.1"/>
    </source>
</evidence>
<organism evidence="2 3">
    <name type="scientific">Psilocybe cf. subviscida</name>
    <dbReference type="NCBI Taxonomy" id="2480587"/>
    <lineage>
        <taxon>Eukaryota</taxon>
        <taxon>Fungi</taxon>
        <taxon>Dikarya</taxon>
        <taxon>Basidiomycota</taxon>
        <taxon>Agaricomycotina</taxon>
        <taxon>Agaricomycetes</taxon>
        <taxon>Agaricomycetidae</taxon>
        <taxon>Agaricales</taxon>
        <taxon>Agaricineae</taxon>
        <taxon>Strophariaceae</taxon>
        <taxon>Psilocybe</taxon>
    </lineage>
</organism>
<gene>
    <name evidence="2" type="ORF">D9619_013630</name>
</gene>
<dbReference type="Proteomes" id="UP000567179">
    <property type="component" value="Unassembled WGS sequence"/>
</dbReference>
<name>A0A8H5F8Y7_9AGAR</name>
<dbReference type="InterPro" id="IPR001810">
    <property type="entry name" value="F-box_dom"/>
</dbReference>
<reference evidence="2 3" key="1">
    <citation type="journal article" date="2020" name="ISME J.">
        <title>Uncovering the hidden diversity of litter-decomposition mechanisms in mushroom-forming fungi.</title>
        <authorList>
            <person name="Floudas D."/>
            <person name="Bentzer J."/>
            <person name="Ahren D."/>
            <person name="Johansson T."/>
            <person name="Persson P."/>
            <person name="Tunlid A."/>
        </authorList>
    </citation>
    <scope>NUCLEOTIDE SEQUENCE [LARGE SCALE GENOMIC DNA]</scope>
    <source>
        <strain evidence="2 3">CBS 101986</strain>
    </source>
</reference>
<feature type="domain" description="F-box" evidence="1">
    <location>
        <begin position="19"/>
        <end position="59"/>
    </location>
</feature>
<evidence type="ECO:0000259" key="1">
    <source>
        <dbReference type="Pfam" id="PF00646"/>
    </source>
</evidence>